<sequence>MTRGGGLRVGRVVSDARGSNNSNLGNQYSSLFVQEEERRVQDELIEMLTVKLANKEKEVEMLKVKQSDVDRELGGSCSDKCRYYRYSANR</sequence>
<dbReference type="Proteomes" id="UP000277300">
    <property type="component" value="Unassembled WGS sequence"/>
</dbReference>
<dbReference type="EMBL" id="MBAD02001911">
    <property type="protein sequence ID" value="RLN51110.1"/>
    <property type="molecule type" value="Genomic_DNA"/>
</dbReference>
<evidence type="ECO:0000313" key="5">
    <source>
        <dbReference type="Proteomes" id="UP000277300"/>
    </source>
</evidence>
<feature type="region of interest" description="Disordered" evidence="2">
    <location>
        <begin position="1"/>
        <end position="26"/>
    </location>
</feature>
<gene>
    <name evidence="3" type="ORF">BBJ29_009207</name>
    <name evidence="4" type="ORF">BBP00_00009493</name>
</gene>
<keyword evidence="1" id="KW-0175">Coiled coil</keyword>
<accession>A0A3F2RCI0</accession>
<feature type="coiled-coil region" evidence="1">
    <location>
        <begin position="45"/>
        <end position="72"/>
    </location>
</feature>
<dbReference type="EMBL" id="MBDO02000679">
    <property type="protein sequence ID" value="RLN52952.1"/>
    <property type="molecule type" value="Genomic_DNA"/>
</dbReference>
<evidence type="ECO:0000313" key="3">
    <source>
        <dbReference type="EMBL" id="RLN51110.1"/>
    </source>
</evidence>
<dbReference type="Proteomes" id="UP000284657">
    <property type="component" value="Unassembled WGS sequence"/>
</dbReference>
<dbReference type="AlphaFoldDB" id="A0A3F2RCI0"/>
<comment type="caution">
    <text evidence="4">The sequence shown here is derived from an EMBL/GenBank/DDBJ whole genome shotgun (WGS) entry which is preliminary data.</text>
</comment>
<evidence type="ECO:0000313" key="4">
    <source>
        <dbReference type="EMBL" id="RLN52952.1"/>
    </source>
</evidence>
<name>A0A3F2RCI0_9STRA</name>
<evidence type="ECO:0000256" key="1">
    <source>
        <dbReference type="SAM" id="Coils"/>
    </source>
</evidence>
<reference evidence="5 6" key="1">
    <citation type="submission" date="2018-07" db="EMBL/GenBank/DDBJ databases">
        <title>Genome sequencing of oomycete isolates from Chile give support for New Zealand origin for Phytophthora kernoviae and make available the first Nothophytophthora sp. genome.</title>
        <authorList>
            <person name="Studholme D.J."/>
            <person name="Sanfuentes E."/>
            <person name="Panda P."/>
            <person name="Hill R."/>
            <person name="Sambles C."/>
            <person name="Grant M."/>
            <person name="Williams N.M."/>
            <person name="Mcdougal R.L."/>
        </authorList>
    </citation>
    <scope>NUCLEOTIDE SEQUENCE [LARGE SCALE GENOMIC DNA]</scope>
    <source>
        <strain evidence="4">Chile6</strain>
        <strain evidence="3">Chile7</strain>
    </source>
</reference>
<evidence type="ECO:0000313" key="6">
    <source>
        <dbReference type="Proteomes" id="UP000284657"/>
    </source>
</evidence>
<organism evidence="4 5">
    <name type="scientific">Phytophthora kernoviae</name>
    <dbReference type="NCBI Taxonomy" id="325452"/>
    <lineage>
        <taxon>Eukaryota</taxon>
        <taxon>Sar</taxon>
        <taxon>Stramenopiles</taxon>
        <taxon>Oomycota</taxon>
        <taxon>Peronosporomycetes</taxon>
        <taxon>Peronosporales</taxon>
        <taxon>Peronosporaceae</taxon>
        <taxon>Phytophthora</taxon>
    </lineage>
</organism>
<evidence type="ECO:0000256" key="2">
    <source>
        <dbReference type="SAM" id="MobiDB-lite"/>
    </source>
</evidence>
<feature type="compositionally biased region" description="Polar residues" evidence="2">
    <location>
        <begin position="17"/>
        <end position="26"/>
    </location>
</feature>
<dbReference type="OrthoDB" id="128402at2759"/>
<proteinExistence type="predicted"/>
<protein>
    <submittedName>
        <fullName evidence="4">Uncharacterized protein</fullName>
    </submittedName>
</protein>